<gene>
    <name evidence="2" type="ORF">HY3_07205</name>
</gene>
<dbReference type="OrthoDB" id="9764212at2"/>
<dbReference type="GO" id="GO:0008270">
    <property type="term" value="F:zinc ion binding"/>
    <property type="evidence" value="ECO:0007669"/>
    <property type="project" value="InterPro"/>
</dbReference>
<dbReference type="Gene3D" id="1.10.30.50">
    <property type="match status" value="1"/>
</dbReference>
<evidence type="ECO:0000259" key="1">
    <source>
        <dbReference type="Pfam" id="PF01844"/>
    </source>
</evidence>
<proteinExistence type="predicted"/>
<dbReference type="CDD" id="cd00085">
    <property type="entry name" value="HNHc"/>
    <property type="match status" value="1"/>
</dbReference>
<dbReference type="AlphaFoldDB" id="A0A062TUB7"/>
<dbReference type="Proteomes" id="UP000249123">
    <property type="component" value="Unassembled WGS sequence"/>
</dbReference>
<sequence>MIEKKVLINQALANVNSGQRIDRVHNLMSGLLKDLEDNAEVNAERTLFHLGLKGKVAEIEYLEYPKSFSSDTKSAIFLEATLKNALECPICGGKVDASKSVSYDHIIPKKIGGDGAKQNAQMTHPFCNTTVKN</sequence>
<reference evidence="2 3" key="1">
    <citation type="submission" date="2013-04" db="EMBL/GenBank/DDBJ databases">
        <title>Hyphomonas sp. T24B3 Genome Sequencing.</title>
        <authorList>
            <person name="Lai Q."/>
            <person name="Shao Z."/>
        </authorList>
    </citation>
    <scope>NUCLEOTIDE SEQUENCE [LARGE SCALE GENOMIC DNA]</scope>
    <source>
        <strain evidence="2 3">T24B3</strain>
    </source>
</reference>
<protein>
    <recommendedName>
        <fullName evidence="1">HNH domain-containing protein</fullName>
    </recommendedName>
</protein>
<dbReference type="InterPro" id="IPR003615">
    <property type="entry name" value="HNH_nuc"/>
</dbReference>
<dbReference type="InterPro" id="IPR002711">
    <property type="entry name" value="HNH"/>
</dbReference>
<dbReference type="GO" id="GO:0004519">
    <property type="term" value="F:endonuclease activity"/>
    <property type="evidence" value="ECO:0007669"/>
    <property type="project" value="InterPro"/>
</dbReference>
<organism evidence="2 3">
    <name type="scientific">Hyphomonas pacifica</name>
    <dbReference type="NCBI Taxonomy" id="1280941"/>
    <lineage>
        <taxon>Bacteria</taxon>
        <taxon>Pseudomonadati</taxon>
        <taxon>Pseudomonadota</taxon>
        <taxon>Alphaproteobacteria</taxon>
        <taxon>Hyphomonadales</taxon>
        <taxon>Hyphomonadaceae</taxon>
        <taxon>Hyphomonas</taxon>
    </lineage>
</organism>
<dbReference type="Pfam" id="PF01844">
    <property type="entry name" value="HNH"/>
    <property type="match status" value="1"/>
</dbReference>
<dbReference type="RefSeq" id="WP_034829438.1">
    <property type="nucleotide sequence ID" value="NZ_AWFA01000089.1"/>
</dbReference>
<name>A0A062TUB7_9PROT</name>
<feature type="domain" description="HNH" evidence="1">
    <location>
        <begin position="88"/>
        <end position="132"/>
    </location>
</feature>
<evidence type="ECO:0000313" key="3">
    <source>
        <dbReference type="Proteomes" id="UP000249123"/>
    </source>
</evidence>
<evidence type="ECO:0000313" key="2">
    <source>
        <dbReference type="EMBL" id="RAN35599.1"/>
    </source>
</evidence>
<dbReference type="EMBL" id="AWFB01000003">
    <property type="protein sequence ID" value="RAN35599.1"/>
    <property type="molecule type" value="Genomic_DNA"/>
</dbReference>
<comment type="caution">
    <text evidence="2">The sequence shown here is derived from an EMBL/GenBank/DDBJ whole genome shotgun (WGS) entry which is preliminary data.</text>
</comment>
<dbReference type="eggNOG" id="COG1403">
    <property type="taxonomic scope" value="Bacteria"/>
</dbReference>
<accession>A0A062TUB7</accession>
<dbReference type="GO" id="GO:0003676">
    <property type="term" value="F:nucleic acid binding"/>
    <property type="evidence" value="ECO:0007669"/>
    <property type="project" value="InterPro"/>
</dbReference>
<keyword evidence="3" id="KW-1185">Reference proteome</keyword>